<feature type="non-terminal residue" evidence="10">
    <location>
        <position position="1"/>
    </location>
</feature>
<evidence type="ECO:0000256" key="3">
    <source>
        <dbReference type="ARBA" id="ARBA00014615"/>
    </source>
</evidence>
<dbReference type="EC" id="3.4.24.-" evidence="8"/>
<keyword evidence="8" id="KW-0472">Membrane</keyword>
<dbReference type="Proteomes" id="UP000077115">
    <property type="component" value="Unassembled WGS sequence"/>
</dbReference>
<evidence type="ECO:0000256" key="1">
    <source>
        <dbReference type="ARBA" id="ARBA00004137"/>
    </source>
</evidence>
<dbReference type="PANTHER" id="PTHR21711:SF0">
    <property type="entry name" value="MITOCHONDRIAL INNER MEMBRANE PROTEASE ATP23 HOMOLOG"/>
    <property type="match status" value="1"/>
</dbReference>
<evidence type="ECO:0000256" key="5">
    <source>
        <dbReference type="ARBA" id="ARBA00022723"/>
    </source>
</evidence>
<accession>A0A177W9C6</accession>
<proteinExistence type="inferred from homology"/>
<dbReference type="GO" id="GO:0033615">
    <property type="term" value="P:mitochondrial proton-transporting ATP synthase complex assembly"/>
    <property type="evidence" value="ECO:0007669"/>
    <property type="project" value="TreeGrafter"/>
</dbReference>
<evidence type="ECO:0000256" key="2">
    <source>
        <dbReference type="ARBA" id="ARBA00009915"/>
    </source>
</evidence>
<gene>
    <name evidence="10" type="ORF">BDEG_20500</name>
</gene>
<sequence>MPSFAQESSDSTETLVHPSHSSWINPFRSYRATSLSQPADTSTLSESTETADPKIPSVNIHKGMLQTSDPAIEAEDAIQNERCQKWKTKVLESDSVVKFMVQSLSKVGCPFTADHFKCIRCDKTRSGGFAPDHGVVLCQNNLMEQSHTAETMSHELIHAFDFCTVKLNLDNPKHYACTEIRAAALSGECRMIRELQRGNFGIAKHFQECVRRRAVMSLKQVETLKGGVSAEEAVLSVWDSCFNDHAPFDEVY</sequence>
<reference evidence="10 11" key="1">
    <citation type="submission" date="2006-10" db="EMBL/GenBank/DDBJ databases">
        <title>The Genome Sequence of Batrachochytrium dendrobatidis JEL423.</title>
        <authorList>
            <consortium name="The Broad Institute Genome Sequencing Platform"/>
            <person name="Birren B."/>
            <person name="Lander E."/>
            <person name="Galagan J."/>
            <person name="Cuomo C."/>
            <person name="Devon K."/>
            <person name="Jaffe D."/>
            <person name="Butler J."/>
            <person name="Alvarez P."/>
            <person name="Gnerre S."/>
            <person name="Grabherr M."/>
            <person name="Kleber M."/>
            <person name="Mauceli E."/>
            <person name="Brockman W."/>
            <person name="Young S."/>
            <person name="LaButti K."/>
            <person name="Sykes S."/>
            <person name="DeCaprio D."/>
            <person name="Crawford M."/>
            <person name="Koehrsen M."/>
            <person name="Engels R."/>
            <person name="Montgomery P."/>
            <person name="Pearson M."/>
            <person name="Howarth C."/>
            <person name="Larson L."/>
            <person name="White J."/>
            <person name="O'Leary S."/>
            <person name="Kodira C."/>
            <person name="Zeng Q."/>
            <person name="Yandava C."/>
            <person name="Alvarado L."/>
            <person name="Longcore J."/>
            <person name="James T."/>
        </authorList>
    </citation>
    <scope>NUCLEOTIDE SEQUENCE [LARGE SCALE GENOMIC DNA]</scope>
    <source>
        <strain evidence="10 11">JEL423</strain>
    </source>
</reference>
<protein>
    <recommendedName>
        <fullName evidence="3 8">Mitochondrial inner membrane protease ATP23</fullName>
        <ecNumber evidence="8">3.4.24.-</ecNumber>
    </recommendedName>
</protein>
<dbReference type="STRING" id="403673.A0A177W9C6"/>
<dbReference type="AlphaFoldDB" id="A0A177W9C6"/>
<dbReference type="InterPro" id="IPR019165">
    <property type="entry name" value="Peptidase_M76_ATP23"/>
</dbReference>
<dbReference type="EMBL" id="DS022300">
    <property type="protein sequence ID" value="OAJ36312.1"/>
    <property type="molecule type" value="Genomic_DNA"/>
</dbReference>
<evidence type="ECO:0000256" key="4">
    <source>
        <dbReference type="ARBA" id="ARBA00022670"/>
    </source>
</evidence>
<dbReference type="OrthoDB" id="285308at2759"/>
<keyword evidence="5 8" id="KW-0479">Metal-binding</keyword>
<dbReference type="GO" id="GO:0004222">
    <property type="term" value="F:metalloendopeptidase activity"/>
    <property type="evidence" value="ECO:0007669"/>
    <property type="project" value="InterPro"/>
</dbReference>
<evidence type="ECO:0000256" key="8">
    <source>
        <dbReference type="RuleBase" id="RU364057"/>
    </source>
</evidence>
<keyword evidence="8" id="KW-0496">Mitochondrion</keyword>
<evidence type="ECO:0000256" key="9">
    <source>
        <dbReference type="SAM" id="MobiDB-lite"/>
    </source>
</evidence>
<reference evidence="10 11" key="2">
    <citation type="submission" date="2016-05" db="EMBL/GenBank/DDBJ databases">
        <title>Lineage-specific infection strategies underlie the spectrum of fungal disease in amphibians.</title>
        <authorList>
            <person name="Cuomo C.A."/>
            <person name="Farrer R.A."/>
            <person name="James T."/>
            <person name="Longcore J."/>
            <person name="Birren B."/>
        </authorList>
    </citation>
    <scope>NUCLEOTIDE SEQUENCE [LARGE SCALE GENOMIC DNA]</scope>
    <source>
        <strain evidence="10 11">JEL423</strain>
    </source>
</reference>
<organism evidence="10 11">
    <name type="scientific">Batrachochytrium dendrobatidis (strain JEL423)</name>
    <dbReference type="NCBI Taxonomy" id="403673"/>
    <lineage>
        <taxon>Eukaryota</taxon>
        <taxon>Fungi</taxon>
        <taxon>Fungi incertae sedis</taxon>
        <taxon>Chytridiomycota</taxon>
        <taxon>Chytridiomycota incertae sedis</taxon>
        <taxon>Chytridiomycetes</taxon>
        <taxon>Rhizophydiales</taxon>
        <taxon>Rhizophydiales incertae sedis</taxon>
        <taxon>Batrachochytrium</taxon>
    </lineage>
</organism>
<feature type="compositionally biased region" description="Polar residues" evidence="9">
    <location>
        <begin position="1"/>
        <end position="24"/>
    </location>
</feature>
<keyword evidence="8" id="KW-0999">Mitochondrion inner membrane</keyword>
<comment type="function">
    <text evidence="8">Has a dual role in the assembly of mitochondrial ATPase.</text>
</comment>
<dbReference type="VEuPathDB" id="FungiDB:BDEG_20500"/>
<name>A0A177W9C6_BATDL</name>
<dbReference type="GO" id="GO:0046872">
    <property type="term" value="F:metal ion binding"/>
    <property type="evidence" value="ECO:0007669"/>
    <property type="project" value="UniProtKB-KW"/>
</dbReference>
<dbReference type="PANTHER" id="PTHR21711">
    <property type="entry name" value="MITOCHONDRIAL INNER MEMBRANE PROTEASE"/>
    <property type="match status" value="1"/>
</dbReference>
<dbReference type="GO" id="GO:0034982">
    <property type="term" value="P:mitochondrial protein processing"/>
    <property type="evidence" value="ECO:0007669"/>
    <property type="project" value="TreeGrafter"/>
</dbReference>
<evidence type="ECO:0000313" key="10">
    <source>
        <dbReference type="EMBL" id="OAJ36312.1"/>
    </source>
</evidence>
<feature type="region of interest" description="Disordered" evidence="9">
    <location>
        <begin position="1"/>
        <end position="56"/>
    </location>
</feature>
<evidence type="ECO:0000313" key="11">
    <source>
        <dbReference type="Proteomes" id="UP000077115"/>
    </source>
</evidence>
<keyword evidence="7 8" id="KW-0482">Metalloprotease</keyword>
<keyword evidence="6 8" id="KW-0378">Hydrolase</keyword>
<feature type="compositionally biased region" description="Polar residues" evidence="9">
    <location>
        <begin position="31"/>
        <end position="50"/>
    </location>
</feature>
<comment type="similarity">
    <text evidence="2 8">Belongs to the peptidase M76 family.</text>
</comment>
<comment type="subcellular location">
    <subcellularLocation>
        <location evidence="1 8">Mitochondrion inner membrane</location>
        <topology evidence="1 8">Peripheral membrane protein</topology>
        <orientation evidence="1 8">Intermembrane side</orientation>
    </subcellularLocation>
</comment>
<dbReference type="Pfam" id="PF09768">
    <property type="entry name" value="Peptidase_M76"/>
    <property type="match status" value="1"/>
</dbReference>
<dbReference type="eggNOG" id="KOG3314">
    <property type="taxonomic scope" value="Eukaryota"/>
</dbReference>
<evidence type="ECO:0000256" key="6">
    <source>
        <dbReference type="ARBA" id="ARBA00022801"/>
    </source>
</evidence>
<dbReference type="GO" id="GO:0005743">
    <property type="term" value="C:mitochondrial inner membrane"/>
    <property type="evidence" value="ECO:0007669"/>
    <property type="project" value="UniProtKB-SubCell"/>
</dbReference>
<evidence type="ECO:0000256" key="7">
    <source>
        <dbReference type="ARBA" id="ARBA00023049"/>
    </source>
</evidence>
<keyword evidence="4 8" id="KW-0645">Protease</keyword>